<feature type="disulfide bond" evidence="16">
    <location>
        <begin position="2241"/>
        <end position="2256"/>
    </location>
</feature>
<feature type="disulfide bond" evidence="16">
    <location>
        <begin position="1986"/>
        <end position="2004"/>
    </location>
</feature>
<feature type="disulfide bond" evidence="16">
    <location>
        <begin position="366"/>
        <end position="384"/>
    </location>
</feature>
<dbReference type="InterPro" id="IPR001190">
    <property type="entry name" value="SRCR"/>
</dbReference>
<feature type="disulfide bond" evidence="16">
    <location>
        <begin position="1104"/>
        <end position="1122"/>
    </location>
</feature>
<feature type="disulfide bond" evidence="16">
    <location>
        <begin position="634"/>
        <end position="649"/>
    </location>
</feature>
<evidence type="ECO:0000256" key="7">
    <source>
        <dbReference type="ARBA" id="ARBA00022729"/>
    </source>
</evidence>
<accession>A0A1D1UTB6</accession>
<dbReference type="Pfam" id="PF00089">
    <property type="entry name" value="Trypsin"/>
    <property type="match status" value="4"/>
</dbReference>
<evidence type="ECO:0000256" key="11">
    <source>
        <dbReference type="ARBA" id="ARBA00022989"/>
    </source>
</evidence>
<feature type="disulfide bond" evidence="16">
    <location>
        <begin position="1218"/>
        <end position="1236"/>
    </location>
</feature>
<dbReference type="SUPFAM" id="SSF50494">
    <property type="entry name" value="Trypsin-like serine proteases"/>
    <property type="match status" value="5"/>
</dbReference>
<dbReference type="GO" id="GO:0006508">
    <property type="term" value="P:proteolysis"/>
    <property type="evidence" value="ECO:0007669"/>
    <property type="project" value="UniProtKB-KW"/>
</dbReference>
<feature type="disulfide bond" evidence="16">
    <location>
        <begin position="1477"/>
        <end position="1489"/>
    </location>
</feature>
<feature type="disulfide bond" evidence="16">
    <location>
        <begin position="2677"/>
        <end position="2692"/>
    </location>
</feature>
<dbReference type="FunFam" id="4.10.400.10:FF:000065">
    <property type="entry name" value="Transmembrane protease serine 7"/>
    <property type="match status" value="1"/>
</dbReference>
<feature type="disulfide bond" evidence="16">
    <location>
        <begin position="1230"/>
        <end position="1245"/>
    </location>
</feature>
<dbReference type="PROSITE" id="PS50060">
    <property type="entry name" value="MAM_2"/>
    <property type="match status" value="1"/>
</dbReference>
<feature type="disulfide bond" evidence="16">
    <location>
        <begin position="1097"/>
        <end position="1109"/>
    </location>
</feature>
<feature type="disulfide bond" evidence="16">
    <location>
        <begin position="554"/>
        <end position="572"/>
    </location>
</feature>
<evidence type="ECO:0000256" key="8">
    <source>
        <dbReference type="ARBA" id="ARBA00022737"/>
    </source>
</evidence>
<feature type="domain" description="Peptidase S1" evidence="21">
    <location>
        <begin position="2376"/>
        <end position="2598"/>
    </location>
</feature>
<keyword evidence="7" id="KW-0732">Signal</keyword>
<feature type="disulfide bond" evidence="16">
    <location>
        <begin position="517"/>
        <end position="535"/>
    </location>
</feature>
<dbReference type="Gene3D" id="2.40.128.620">
    <property type="match status" value="1"/>
</dbReference>
<dbReference type="InterPro" id="IPR015420">
    <property type="entry name" value="Peptidase_S1A_nudel"/>
</dbReference>
<feature type="disulfide bond" evidence="16">
    <location>
        <begin position="2658"/>
        <end position="2670"/>
    </location>
</feature>
<dbReference type="SUPFAM" id="SSF49899">
    <property type="entry name" value="Concanavalin A-like lectins/glucanases"/>
    <property type="match status" value="1"/>
</dbReference>
<evidence type="ECO:0000256" key="2">
    <source>
        <dbReference type="ARBA" id="ARBA00004308"/>
    </source>
</evidence>
<feature type="disulfide bond" evidence="16">
    <location>
        <begin position="1250"/>
        <end position="1262"/>
    </location>
</feature>
<feature type="disulfide bond" evidence="16">
    <location>
        <begin position="1300"/>
        <end position="1318"/>
    </location>
</feature>
<evidence type="ECO:0000256" key="16">
    <source>
        <dbReference type="PROSITE-ProRule" id="PRU00124"/>
    </source>
</evidence>
<dbReference type="InterPro" id="IPR036055">
    <property type="entry name" value="LDL_receptor-like_sf"/>
</dbReference>
<feature type="disulfide bond" evidence="16">
    <location>
        <begin position="1156"/>
        <end position="1171"/>
    </location>
</feature>
<feature type="disulfide bond" evidence="16">
    <location>
        <begin position="409"/>
        <end position="427"/>
    </location>
</feature>
<dbReference type="InterPro" id="IPR033116">
    <property type="entry name" value="TRYPSIN_SER"/>
</dbReference>
<name>A0A1D1UTB6_RAMVA</name>
<dbReference type="PANTHER" id="PTHR24270:SF62">
    <property type="entry name" value="LOW-DENSITY LIPOPROTEIN RECEPTOR-RELATED PROTEIN 2"/>
    <property type="match status" value="1"/>
</dbReference>
<dbReference type="Gene3D" id="3.10.250.10">
    <property type="entry name" value="SRCR-like domain"/>
    <property type="match status" value="2"/>
</dbReference>
<reference evidence="23 24" key="1">
    <citation type="journal article" date="2016" name="Nat. Commun.">
        <title>Extremotolerant tardigrade genome and improved radiotolerance of human cultured cells by tardigrade-unique protein.</title>
        <authorList>
            <person name="Hashimoto T."/>
            <person name="Horikawa D.D."/>
            <person name="Saito Y."/>
            <person name="Kuwahara H."/>
            <person name="Kozuka-Hata H."/>
            <person name="Shin-I T."/>
            <person name="Minakuchi Y."/>
            <person name="Ohishi K."/>
            <person name="Motoyama A."/>
            <person name="Aizu T."/>
            <person name="Enomoto A."/>
            <person name="Kondo K."/>
            <person name="Tanaka S."/>
            <person name="Hara Y."/>
            <person name="Koshikawa S."/>
            <person name="Sagara H."/>
            <person name="Miura T."/>
            <person name="Yokobori S."/>
            <person name="Miyagawa K."/>
            <person name="Suzuki Y."/>
            <person name="Kubo T."/>
            <person name="Oyama M."/>
            <person name="Kohara Y."/>
            <person name="Fujiyama A."/>
            <person name="Arakawa K."/>
            <person name="Katayama T."/>
            <person name="Toyoda A."/>
            <person name="Kunieda T."/>
        </authorList>
    </citation>
    <scope>NUCLEOTIDE SEQUENCE [LARGE SCALE GENOMIC DNA]</scope>
    <source>
        <strain evidence="23 24">YOKOZUNA-1</strain>
    </source>
</reference>
<dbReference type="FunFam" id="2.40.10.10:FF:000146">
    <property type="entry name" value="Serine protease 53"/>
    <property type="match status" value="1"/>
</dbReference>
<feature type="disulfide bond" evidence="16">
    <location>
        <begin position="490"/>
        <end position="505"/>
    </location>
</feature>
<sequence length="3267" mass="358059">MEVREEGILMWNIDGEWYPVCSSLYNSSQTVTVCRGLTYTKARRETGVLLQTIRGYATYDFPTKRYVVRKHCHRDVVVHLACENLICGITPSTNQWRNEVQKTARIVGGEDALPGQWPWHVGLYRDGHYACGATLLDKEWLISAAHCFFPHMYRYWAARMGSWRLSSMPPQQELIKITHAVIYDGYDHFGSSDGDIALLRLERPANLSTWVRPVCLPTDDHMPGSVSEEQCKAVGWGLRAEDGSKADVLQEVDVPVLTNSDCNSLQDPEYYGKISDFMMCAGQTGRDSCQGDSGGPLLCSSAEKNWYLAGVVSFGSGCGGGPTRPGVYSRISKFSKWVATVLFNSTQGIVPTNSALKPFNCFGYRCSDGKCLQSIQVCDGILNCLDGQDEANCVSRNDTVSCYEWNFECSNGRCVDIHKRCNSINDCGDNSDEMFCQSAMSTQMPLKAVPTKRPERPTFTLEAKDITPGLCPIGFFRCGDGACINIKFHCDRRPHCKDHSDEMGCPTDKCGEGLVECDNGQCISLNGWCNGYNDCGSWGDEPANCSCLPNQFRCSNGRCIDARFRCDGVPSCTDSSDEWNCPCRELIRHTDPYKLCDGVCDCGDCSDERECVKCAVDEFHCPGGSRCIKKTKICNDEDNCPGREDESNCMTLSENRTVERFDMMFRPKSGYLFLNINGTWFPTCADGWDSFSDVLLPVVCTLLGQNMGGAQVAFEPANEFKDFALVKGASLLRADRCTQNMIVRVTCGGTTCGLIQGAIAPITRALTAPKETLLNAMAERYGKVTQRILRGEAASPQGTPWNVAIYKNGEFICSGTLISESWIITAAHCMEGMHQFYWTARLGAWRLNSQSPYEQTRRIKVILKQPQRGFLTTDGKIMGYKNDIALLKLEVPVMLSDWIRPICLPNGDGKSDIRTVTEGYSDLVQSPTLREGTRCRIVGWGRTVEGPGAKTLQESHLSVIDNEACNRSYDGQVADHMLCAKSIGGNSSFCQKDAGGGLACAEHTDQSVLMGVASYSPCRSDSSLPGVFTSVQTFMPWIRAVIESVTEAPVPMPPVCSGFRCLQGACLPTTMRCDGVIDCGPAGDDENNCETAYPALCRDRDFLCDNNRCIPGSSYCNGLDDCGDRSDEGHNCTAACGANEFRCVANGKCIPSSWKCDSYMDCPSGTDEMNCTRECTRGFFQCPDQRCIPPSFVCDSIRDCVDGSDEENCGCPKGNFKCRSGECKPLQLFCDAKPDCPDESDEEFCNLTSCLVTQYQCRSGECISRRWLCDGDRDCFDNSDEVDCSSAPPKVSCPPRYSPCSQGGCIRSAWICDGSPDCPNGEDEDFCNVTTTTKMVTAARRTTRPTLGLGAGTRISTTTATTPRETTTEATTSTTAPTPTSTRSTRTTSTPTMMTTTSMPLEPDFLTSSSDGVASTLPASRIPPRRPGTTGLTVSTTPSVTTTVTDDFTFPLPSEDSSTRASDSAVPLDEKAFGPTCQNSFQCPNTSFCLQKERVCDGQADCPDAGDETQCAACKDKKLCYLSKTCITRELWCDGTRQCPGGEDELHCVALSVNGTVERNGMDLPVTGSSGYVMVQHAGEWYPLCATTWTAGLTQAICKALAFTHAKYTTLVNHTNLPRGINPESVSYFSPDEIRPTGDSVTDSRPQTRSQADIQDCQFVHMGCSVYSCRDTAFTINGAASLQKKVPEEKKKLRGEAAPFAYPFFANVYSNGKFACGAFILSDKWVLASKPCIISAQNSPMAIRFGVNRLNSLPPFEQTSQVVSVVLHPHQAVALLAIDISLNYSRFVRPVCFPDVQHASGLQLESCRLLGYNQDVNDVLMESAVNLGGPRDKECGKVPQNQTCVISASGVCPNLGSWLLVCKGDNGWIPVGLPLFNGLGCRSTLPSSMLLQNVSHLGEWMMSEIGKPMVRITSSCEGFKCPMGNCIPPSSICDFTNDCFDGSDEKNCTVKTEVDTCPEGDPGCDLSTKCSLSNPSCVCHKDNLRCDGYCLSAQLNYCNGKKDCKDNRDEAPNCTCLPSQFFCEADRRCISKLYLCDGKADCGNGKDEENCKKPSVFGTIDNLQCDASRLEFPCSSSTGNVTQCLNILEWCDGTRRCKDGSDEPPDCKTLCPKGYFHCKAHPPLKSCVPESAFCNGEADCQDGQDELPQCECMSSQFQCVKDGKCIGKHVVCDGQSDCSDASDEKDCSCLKIVNTTNPAVVCDGYADCMSAEDELYCLPCPENGQFLCKESKQCVDRSHVCDGVPQCKRGEDERDCMQLAPSGGVTYEPFTSNPASTFGFLVVNIQGSWNKVCWDGWHEQAANLACQKLNFGNSAGLTSRAVSPNEHVVKHSVENTKLKFTLAETCREKSVVFLSCENMGCRFSHVLEDRSKALIPWHATIYTNDEAACDGVLISDLWVVTTGSCVSAFLDSPYNDTERPTVVVRLGALRSRSNSPSEQTRPVQAWIRHPNFVFQPNVPGRFTVANDLALLQLSSPVKVTADVAALCLNDTLSEEPQSCFAISLKSQELNAEPVQVFNSSTCNSLLPIFEGAITDDQVCASPAACFGLSGGHIACRDLQHRWTLRGLMSHRMACKSAFGYPVYTVLSSYVPWIDSVISNQTAPKPWANPSCTGFSCRLGKCVPSQSVNDGNQDCLTGDDEKGQDFEEDFVKNLPGEGCKSDEFRCGVDQCIPASRRCDGQVDCQDFIDELGCRKCGDHEALCPKSRTCIPASAVCDGLQHCEHGEDETSCIVLAKLLEVQADPMGYVESLSEGYLMVKKRSSYQPLCTNVWTSSLGNAVCQHLNYNAAQQRLNVTDVNEFPVPLPITWNSVVQTLHNLEHAFASQRSSVTECSNVDMSCTQPRCGISATSSFEPQLSPMVRTSERPDFVWPWVASLYENGKFKCLAILIDVDLLVGSTTACMINPEEALARLGVNRLDSRSPYEQHIPISEVVIHPEITFGLSVMRLQTPVKTTTLVRPSCLPGSEDVYSGDHTGCRIIGWSQNRNAGDALLEIYAQPQDPTTCKATRSTSNPRLCVEIMDTRVDVCENFTGYALFCVRPNNRWVLRGIGVSPINCSSYPMIVNLVDVSDLSEKLEMVSAGGNETKMEPMRGTTVSCDFEDDFLCGYELDSVDDIQWRQARSKLKISRTNPSLADYGLSLKLELSGRLRNITSLHIRGNLMSPMVPRTQNNASRCLQFDYNGGPRGKLFVYRKLDNGAIQRLWQSSYSRLDHAVWILGQVTLPDGNYQLVFEGVLLVARPEYRISLSAEIWLDNVRLLPGACSSSHS</sequence>
<proteinExistence type="predicted"/>
<organism evidence="23 24">
    <name type="scientific">Ramazzottius varieornatus</name>
    <name type="common">Water bear</name>
    <name type="synonym">Tardigrade</name>
    <dbReference type="NCBI Taxonomy" id="947166"/>
    <lineage>
        <taxon>Eukaryota</taxon>
        <taxon>Metazoa</taxon>
        <taxon>Ecdysozoa</taxon>
        <taxon>Tardigrada</taxon>
        <taxon>Eutardigrada</taxon>
        <taxon>Parachela</taxon>
        <taxon>Hypsibioidea</taxon>
        <taxon>Ramazzottiidae</taxon>
        <taxon>Ramazzottius</taxon>
    </lineage>
</organism>
<keyword evidence="5 18" id="KW-0645">Protease</keyword>
<evidence type="ECO:0000259" key="20">
    <source>
        <dbReference type="PROSITE" id="PS50060"/>
    </source>
</evidence>
<dbReference type="InterPro" id="IPR023415">
    <property type="entry name" value="LDLR_class-A_CS"/>
</dbReference>
<dbReference type="STRING" id="947166.A0A1D1UTB6"/>
<feature type="disulfide bond" evidence="16">
    <location>
        <begin position="402"/>
        <end position="414"/>
    </location>
</feature>
<feature type="domain" description="SRCR" evidence="22">
    <location>
        <begin position="650"/>
        <end position="704"/>
    </location>
</feature>
<feature type="domain" description="Peptidase S1" evidence="21">
    <location>
        <begin position="1675"/>
        <end position="1906"/>
    </location>
</feature>
<feature type="region of interest" description="Disordered" evidence="19">
    <location>
        <begin position="1347"/>
        <end position="1464"/>
    </location>
</feature>
<dbReference type="InterPro" id="IPR013320">
    <property type="entry name" value="ConA-like_dom_sf"/>
</dbReference>
<evidence type="ECO:0000256" key="17">
    <source>
        <dbReference type="PROSITE-ProRule" id="PRU00196"/>
    </source>
</evidence>
<evidence type="ECO:0000256" key="3">
    <source>
        <dbReference type="ARBA" id="ARBA00004613"/>
    </source>
</evidence>
<dbReference type="PANTHER" id="PTHR24270">
    <property type="entry name" value="LOW-DENSITY LIPOPROTEIN RECEPTOR-RELATED"/>
    <property type="match status" value="1"/>
</dbReference>
<dbReference type="GO" id="GO:0016192">
    <property type="term" value="P:vesicle-mediated transport"/>
    <property type="evidence" value="ECO:0007669"/>
    <property type="project" value="UniProtKB-ARBA"/>
</dbReference>
<feature type="domain" description="SRCR" evidence="22">
    <location>
        <begin position="2734"/>
        <end position="2788"/>
    </location>
</feature>
<dbReference type="InterPro" id="IPR050685">
    <property type="entry name" value="LDLR"/>
</dbReference>
<evidence type="ECO:0000256" key="4">
    <source>
        <dbReference type="ARBA" id="ARBA00022525"/>
    </source>
</evidence>
<dbReference type="GO" id="GO:0012505">
    <property type="term" value="C:endomembrane system"/>
    <property type="evidence" value="ECO:0007669"/>
    <property type="project" value="UniProtKB-SubCell"/>
</dbReference>
<dbReference type="PROSITE" id="PS50287">
    <property type="entry name" value="SRCR_2"/>
    <property type="match status" value="5"/>
</dbReference>
<feature type="disulfide bond" evidence="16">
    <location>
        <begin position="1933"/>
        <end position="1948"/>
    </location>
</feature>
<evidence type="ECO:0000256" key="13">
    <source>
        <dbReference type="ARBA" id="ARBA00023145"/>
    </source>
</evidence>
<feature type="domain" description="Peptidase S1" evidence="21">
    <location>
        <begin position="788"/>
        <end position="1043"/>
    </location>
</feature>
<dbReference type="SUPFAM" id="SSF56487">
    <property type="entry name" value="SRCR-like"/>
    <property type="match status" value="3"/>
</dbReference>
<dbReference type="Proteomes" id="UP000186922">
    <property type="component" value="Unassembled WGS sequence"/>
</dbReference>
<feature type="disulfide bond" evidence="16">
    <location>
        <begin position="478"/>
        <end position="496"/>
    </location>
</feature>
<feature type="disulfide bond" evidence="16">
    <location>
        <begin position="1211"/>
        <end position="1223"/>
    </location>
</feature>
<keyword evidence="6" id="KW-0812">Transmembrane</keyword>
<feature type="disulfide bond" evidence="16">
    <location>
        <begin position="2715"/>
        <end position="2730"/>
    </location>
</feature>
<feature type="compositionally biased region" description="Low complexity" evidence="19">
    <location>
        <begin position="1356"/>
        <end position="1400"/>
    </location>
</feature>
<evidence type="ECO:0000256" key="1">
    <source>
        <dbReference type="ARBA" id="ARBA00004167"/>
    </source>
</evidence>
<feature type="disulfide bond" evidence="16">
    <location>
        <begin position="2036"/>
        <end position="2051"/>
    </location>
</feature>
<dbReference type="Gene3D" id="4.10.400.10">
    <property type="entry name" value="Low-density Lipoprotein Receptor"/>
    <property type="match status" value="21"/>
</dbReference>
<dbReference type="InterPro" id="IPR036772">
    <property type="entry name" value="SRCR-like_dom_sf"/>
</dbReference>
<feature type="disulfide bond" evidence="16">
    <location>
        <begin position="510"/>
        <end position="522"/>
    </location>
</feature>
<gene>
    <name evidence="23" type="primary">RvY_04939</name>
    <name evidence="23" type="synonym">RvY_04939.1</name>
    <name evidence="23" type="ORF">RvY_04939-1</name>
</gene>
<keyword evidence="4" id="KW-0964">Secreted</keyword>
<evidence type="ECO:0000259" key="22">
    <source>
        <dbReference type="PROSITE" id="PS50287"/>
    </source>
</evidence>
<dbReference type="InterPro" id="IPR000998">
    <property type="entry name" value="MAM_dom"/>
</dbReference>
<keyword evidence="13" id="KW-0865">Zymogen</keyword>
<feature type="disulfide bond" evidence="16">
    <location>
        <begin position="1496"/>
        <end position="1511"/>
    </location>
</feature>
<feature type="disulfide bond" evidence="16">
    <location>
        <begin position="2172"/>
        <end position="2187"/>
    </location>
</feature>
<feature type="disulfide bond" evidence="16">
    <location>
        <begin position="471"/>
        <end position="483"/>
    </location>
</feature>
<dbReference type="GO" id="GO:0004252">
    <property type="term" value="F:serine-type endopeptidase activity"/>
    <property type="evidence" value="ECO:0007669"/>
    <property type="project" value="InterPro"/>
</dbReference>
<dbReference type="PROSITE" id="PS00134">
    <property type="entry name" value="TRYPSIN_HIS"/>
    <property type="match status" value="2"/>
</dbReference>
<evidence type="ECO:0000256" key="5">
    <source>
        <dbReference type="ARBA" id="ARBA00022670"/>
    </source>
</evidence>
<feature type="disulfide bond" evidence="16">
    <location>
        <begin position="1312"/>
        <end position="1327"/>
    </location>
</feature>
<dbReference type="InterPro" id="IPR001254">
    <property type="entry name" value="Trypsin_dom"/>
</dbReference>
<keyword evidence="8" id="KW-0677">Repeat</keyword>
<keyword evidence="14 16" id="KW-1015">Disulfide bond</keyword>
<dbReference type="InterPro" id="IPR043504">
    <property type="entry name" value="Peptidase_S1_PA_chymotrypsin"/>
</dbReference>
<feature type="disulfide bond" evidence="16">
    <location>
        <begin position="1061"/>
        <end position="1079"/>
    </location>
</feature>
<feature type="disulfide bond" evidence="16">
    <location>
        <begin position="1257"/>
        <end position="1275"/>
    </location>
</feature>
<evidence type="ECO:0000256" key="9">
    <source>
        <dbReference type="ARBA" id="ARBA00022801"/>
    </source>
</evidence>
<keyword evidence="11" id="KW-1133">Transmembrane helix</keyword>
<protein>
    <submittedName>
        <fullName evidence="23">Uncharacterized protein</fullName>
    </submittedName>
</protein>
<keyword evidence="10 18" id="KW-0720">Serine protease</keyword>
<dbReference type="PROSITE" id="PS50240">
    <property type="entry name" value="TRYPSIN_DOM"/>
    <property type="match status" value="5"/>
</dbReference>
<dbReference type="OrthoDB" id="10016557at2759"/>
<evidence type="ECO:0000256" key="15">
    <source>
        <dbReference type="ARBA" id="ARBA00023180"/>
    </source>
</evidence>
<dbReference type="Gene3D" id="2.40.10.10">
    <property type="entry name" value="Trypsin-like serine proteases"/>
    <property type="match status" value="5"/>
</dbReference>
<feature type="disulfide bond" evidence="16">
    <location>
        <begin position="547"/>
        <end position="559"/>
    </location>
</feature>
<evidence type="ECO:0000313" key="23">
    <source>
        <dbReference type="EMBL" id="GAU92924.1"/>
    </source>
</evidence>
<feature type="domain" description="Peptidase S1" evidence="21">
    <location>
        <begin position="106"/>
        <end position="343"/>
    </location>
</feature>
<evidence type="ECO:0000256" key="10">
    <source>
        <dbReference type="ARBA" id="ARBA00022825"/>
    </source>
</evidence>
<comment type="subcellular location">
    <subcellularLocation>
        <location evidence="2">Endomembrane system</location>
    </subcellularLocation>
    <subcellularLocation>
        <location evidence="1">Membrane</location>
        <topology evidence="1">Single-pass membrane protein</topology>
    </subcellularLocation>
    <subcellularLocation>
        <location evidence="3">Secreted</location>
    </subcellularLocation>
</comment>
<dbReference type="SMART" id="SM00202">
    <property type="entry name" value="SR"/>
    <property type="match status" value="1"/>
</dbReference>
<feature type="domain" description="MAM" evidence="20">
    <location>
        <begin position="3095"/>
        <end position="3264"/>
    </location>
</feature>
<keyword evidence="9 18" id="KW-0378">Hydrolase</keyword>
<keyword evidence="15" id="KW-0325">Glycoprotein</keyword>
<feature type="disulfide bond" evidence="16">
    <location>
        <begin position="378"/>
        <end position="393"/>
    </location>
</feature>
<comment type="caution">
    <text evidence="17">Lacks conserved residue(s) required for the propagation of feature annotation.</text>
</comment>
<feature type="disulfide bond" evidence="16">
    <location>
        <begin position="1175"/>
        <end position="1187"/>
    </location>
</feature>
<dbReference type="CDD" id="cd00190">
    <property type="entry name" value="Tryp_SPc"/>
    <property type="match status" value="3"/>
</dbReference>
<dbReference type="PROSITE" id="PS50068">
    <property type="entry name" value="LDLRA_2"/>
    <property type="match status" value="24"/>
</dbReference>
<dbReference type="InterPro" id="IPR009003">
    <property type="entry name" value="Peptidase_S1_PA"/>
</dbReference>
<dbReference type="FunFam" id="2.40.10.10:FF:000003">
    <property type="entry name" value="Transmembrane serine protease 3"/>
    <property type="match status" value="1"/>
</dbReference>
<feature type="disulfide bond" evidence="16">
    <location>
        <begin position="1194"/>
        <end position="1209"/>
    </location>
</feature>
<evidence type="ECO:0000313" key="24">
    <source>
        <dbReference type="Proteomes" id="UP000186922"/>
    </source>
</evidence>
<feature type="disulfide bond" evidence="16">
    <location>
        <begin position="1269"/>
        <end position="1284"/>
    </location>
</feature>
<dbReference type="CDD" id="cd00112">
    <property type="entry name" value="LDLa"/>
    <property type="match status" value="22"/>
</dbReference>
<feature type="domain" description="SRCR" evidence="22">
    <location>
        <begin position="1"/>
        <end position="37"/>
    </location>
</feature>
<evidence type="ECO:0000256" key="18">
    <source>
        <dbReference type="RuleBase" id="RU363034"/>
    </source>
</evidence>
<dbReference type="CDD" id="cd06263">
    <property type="entry name" value="MAM"/>
    <property type="match status" value="1"/>
</dbReference>
<dbReference type="InterPro" id="IPR002172">
    <property type="entry name" value="LDrepeatLR_classA_rpt"/>
</dbReference>
<comment type="caution">
    <text evidence="23">The sequence shown here is derived from an EMBL/GenBank/DDBJ whole genome shotgun (WGS) entry which is preliminary data.</text>
</comment>
<dbReference type="InterPro" id="IPR018114">
    <property type="entry name" value="TRYPSIN_HIS"/>
</dbReference>
<feature type="disulfide bond" evidence="16">
    <location>
        <begin position="421"/>
        <end position="436"/>
    </location>
</feature>
<dbReference type="PROSITE" id="PS01209">
    <property type="entry name" value="LDLRA_1"/>
    <property type="match status" value="10"/>
</dbReference>
<feature type="domain" description="SRCR" evidence="22">
    <location>
        <begin position="2257"/>
        <end position="2357"/>
    </location>
</feature>
<evidence type="ECO:0000259" key="21">
    <source>
        <dbReference type="PROSITE" id="PS50240"/>
    </source>
</evidence>
<dbReference type="GO" id="GO:0005576">
    <property type="term" value="C:extracellular region"/>
    <property type="evidence" value="ECO:0007669"/>
    <property type="project" value="UniProtKB-SubCell"/>
</dbReference>
<dbReference type="SUPFAM" id="SSF57424">
    <property type="entry name" value="LDL receptor-like module"/>
    <property type="match status" value="23"/>
</dbReference>
<dbReference type="Pfam" id="PF09342">
    <property type="entry name" value="DUF1986"/>
    <property type="match status" value="1"/>
</dbReference>
<dbReference type="EMBL" id="BDGG01000002">
    <property type="protein sequence ID" value="GAU92924.1"/>
    <property type="molecule type" value="Genomic_DNA"/>
</dbReference>
<evidence type="ECO:0000256" key="14">
    <source>
        <dbReference type="ARBA" id="ARBA00023157"/>
    </source>
</evidence>
<dbReference type="SMART" id="SM00137">
    <property type="entry name" value="MAM"/>
    <property type="match status" value="1"/>
</dbReference>
<feature type="compositionally biased region" description="Low complexity" evidence="19">
    <location>
        <begin position="1427"/>
        <end position="1453"/>
    </location>
</feature>
<feature type="disulfide bond" evidence="16">
    <location>
        <begin position="1921"/>
        <end position="1939"/>
    </location>
</feature>
<keyword evidence="24" id="KW-1185">Reference proteome</keyword>
<keyword evidence="12" id="KW-0472">Membrane</keyword>
<feature type="disulfide bond" evidence="16">
    <location>
        <begin position="1514"/>
        <end position="1526"/>
    </location>
</feature>
<feature type="disulfide bond" evidence="16">
    <location>
        <begin position="1293"/>
        <end position="1305"/>
    </location>
</feature>
<dbReference type="PROSITE" id="PS00135">
    <property type="entry name" value="TRYPSIN_SER"/>
    <property type="match status" value="1"/>
</dbReference>
<dbReference type="SMART" id="SM00020">
    <property type="entry name" value="Tryp_SPc"/>
    <property type="match status" value="3"/>
</dbReference>
<feature type="disulfide bond" evidence="16">
    <location>
        <begin position="1182"/>
        <end position="1200"/>
    </location>
</feature>
<feature type="domain" description="SRCR" evidence="22">
    <location>
        <begin position="1550"/>
        <end position="1670"/>
    </location>
</feature>
<feature type="disulfide bond" evidence="16">
    <location>
        <begin position="566"/>
        <end position="581"/>
    </location>
</feature>
<dbReference type="Pfam" id="PF00057">
    <property type="entry name" value="Ldl_recept_a"/>
    <property type="match status" value="17"/>
</dbReference>
<feature type="domain" description="Peptidase S1" evidence="21">
    <location>
        <begin position="2859"/>
        <end position="3123"/>
    </location>
</feature>
<feature type="disulfide bond" evidence="16">
    <location>
        <begin position="2665"/>
        <end position="2683"/>
    </location>
</feature>
<evidence type="ECO:0000256" key="19">
    <source>
        <dbReference type="SAM" id="MobiDB-lite"/>
    </source>
</evidence>
<dbReference type="GO" id="GO:0005886">
    <property type="term" value="C:plasma membrane"/>
    <property type="evidence" value="ECO:0007669"/>
    <property type="project" value="TreeGrafter"/>
</dbReference>
<feature type="disulfide bond" evidence="16">
    <location>
        <begin position="1533"/>
        <end position="1548"/>
    </location>
</feature>
<dbReference type="Gene3D" id="2.60.120.200">
    <property type="match status" value="1"/>
</dbReference>
<evidence type="ECO:0000256" key="6">
    <source>
        <dbReference type="ARBA" id="ARBA00022692"/>
    </source>
</evidence>
<dbReference type="SMART" id="SM00192">
    <property type="entry name" value="LDLa"/>
    <property type="match status" value="25"/>
</dbReference>
<evidence type="ECO:0000256" key="12">
    <source>
        <dbReference type="ARBA" id="ARBA00023136"/>
    </source>
</evidence>
<dbReference type="PRINTS" id="PR00261">
    <property type="entry name" value="LDLRECEPTOR"/>
</dbReference>